<evidence type="ECO:0000313" key="9">
    <source>
        <dbReference type="EMBL" id="GAK55608.1"/>
    </source>
</evidence>
<dbReference type="InterPro" id="IPR003439">
    <property type="entry name" value="ABC_transporter-like_ATP-bd"/>
</dbReference>
<comment type="similarity">
    <text evidence="2">Belongs to the ABC transporter superfamily.</text>
</comment>
<sequence>MNKEKLLDVRNLTISFHTYAGEVAAIRNVDFHLYKGEVIAIVGESGSGKSVSTQAILGLTPIPPGEIKSGEIYFKCEDLLKYDERAMSKICGSRISMIFQDPMTSLNPTMTVGTQIREVLHQHTNLSRRASKERAIELMKLVGIPDPETRIHQYPHQFSGGMRQRVMIAIAMANRPEILIADEPTTALDVTIQSQIFRLIKELRTQFGTAIILITHDLGVVAGTADRVVVMYAGKVMEEGATDQIYYNPRHPYTAGLLKSVPSLANHEDQKLRTIDGVPPFLLNIPPGCPFVDRCDYALRICKEQEPPYYYYGANSRVFCWLYHEQVAEQLQRFKEIEVGMQ</sequence>
<dbReference type="HOGENOM" id="CLU_000604_1_23_0"/>
<proteinExistence type="inferred from homology"/>
<keyword evidence="10" id="KW-1185">Reference proteome</keyword>
<dbReference type="InterPro" id="IPR017871">
    <property type="entry name" value="ABC_transporter-like_CS"/>
</dbReference>
<dbReference type="GO" id="GO:0005524">
    <property type="term" value="F:ATP binding"/>
    <property type="evidence" value="ECO:0007669"/>
    <property type="project" value="UniProtKB-KW"/>
</dbReference>
<reference evidence="9" key="1">
    <citation type="journal article" date="2015" name="PeerJ">
        <title>First genomic representation of candidate bacterial phylum KSB3 points to enhanced environmental sensing as a trigger of wastewater bulking.</title>
        <authorList>
            <person name="Sekiguchi Y."/>
            <person name="Ohashi A."/>
            <person name="Parks D.H."/>
            <person name="Yamauchi T."/>
            <person name="Tyson G.W."/>
            <person name="Hugenholtz P."/>
        </authorList>
    </citation>
    <scope>NUCLEOTIDE SEQUENCE [LARGE SCALE GENOMIC DNA]</scope>
</reference>
<evidence type="ECO:0000256" key="3">
    <source>
        <dbReference type="ARBA" id="ARBA00022448"/>
    </source>
</evidence>
<dbReference type="SMART" id="SM00382">
    <property type="entry name" value="AAA"/>
    <property type="match status" value="1"/>
</dbReference>
<dbReference type="GO" id="GO:0005886">
    <property type="term" value="C:plasma membrane"/>
    <property type="evidence" value="ECO:0007669"/>
    <property type="project" value="UniProtKB-SubCell"/>
</dbReference>
<dbReference type="Proteomes" id="UP000030661">
    <property type="component" value="Unassembled WGS sequence"/>
</dbReference>
<dbReference type="InterPro" id="IPR050388">
    <property type="entry name" value="ABC_Ni/Peptide_Import"/>
</dbReference>
<dbReference type="PANTHER" id="PTHR43297">
    <property type="entry name" value="OLIGOPEPTIDE TRANSPORT ATP-BINDING PROTEIN APPD"/>
    <property type="match status" value="1"/>
</dbReference>
<keyword evidence="6" id="KW-0067">ATP-binding</keyword>
<dbReference type="PROSITE" id="PS50893">
    <property type="entry name" value="ABC_TRANSPORTER_2"/>
    <property type="match status" value="1"/>
</dbReference>
<evidence type="ECO:0000256" key="2">
    <source>
        <dbReference type="ARBA" id="ARBA00005417"/>
    </source>
</evidence>
<keyword evidence="5" id="KW-0547">Nucleotide-binding</keyword>
<keyword evidence="4" id="KW-1003">Cell membrane</keyword>
<organism evidence="9">
    <name type="scientific">Vecturithrix granuli</name>
    <dbReference type="NCBI Taxonomy" id="1499967"/>
    <lineage>
        <taxon>Bacteria</taxon>
        <taxon>Candidatus Moduliflexota</taxon>
        <taxon>Candidatus Vecturitrichia</taxon>
        <taxon>Candidatus Vecturitrichales</taxon>
        <taxon>Candidatus Vecturitrichaceae</taxon>
        <taxon>Candidatus Vecturithrix</taxon>
    </lineage>
</organism>
<dbReference type="STRING" id="1499967.U27_02442"/>
<evidence type="ECO:0000313" key="10">
    <source>
        <dbReference type="Proteomes" id="UP000030661"/>
    </source>
</evidence>
<keyword evidence="3" id="KW-0813">Transport</keyword>
<dbReference type="GO" id="GO:0016887">
    <property type="term" value="F:ATP hydrolysis activity"/>
    <property type="evidence" value="ECO:0007669"/>
    <property type="project" value="InterPro"/>
</dbReference>
<keyword evidence="7" id="KW-0472">Membrane</keyword>
<dbReference type="InterPro" id="IPR003593">
    <property type="entry name" value="AAA+_ATPase"/>
</dbReference>
<dbReference type="EMBL" id="DF820463">
    <property type="protein sequence ID" value="GAK55608.1"/>
    <property type="molecule type" value="Genomic_DNA"/>
</dbReference>
<dbReference type="NCBIfam" id="TIGR01727">
    <property type="entry name" value="oligo_HPY"/>
    <property type="match status" value="1"/>
</dbReference>
<dbReference type="PROSITE" id="PS00211">
    <property type="entry name" value="ABC_TRANSPORTER_1"/>
    <property type="match status" value="1"/>
</dbReference>
<evidence type="ECO:0000256" key="6">
    <source>
        <dbReference type="ARBA" id="ARBA00022840"/>
    </source>
</evidence>
<dbReference type="PANTHER" id="PTHR43297:SF2">
    <property type="entry name" value="DIPEPTIDE TRANSPORT ATP-BINDING PROTEIN DPPD"/>
    <property type="match status" value="1"/>
</dbReference>
<evidence type="ECO:0000256" key="1">
    <source>
        <dbReference type="ARBA" id="ARBA00004202"/>
    </source>
</evidence>
<evidence type="ECO:0000256" key="4">
    <source>
        <dbReference type="ARBA" id="ARBA00022475"/>
    </source>
</evidence>
<evidence type="ECO:0000256" key="5">
    <source>
        <dbReference type="ARBA" id="ARBA00022741"/>
    </source>
</evidence>
<evidence type="ECO:0000256" key="7">
    <source>
        <dbReference type="ARBA" id="ARBA00023136"/>
    </source>
</evidence>
<name>A0A0S6W7F0_VECG1</name>
<feature type="domain" description="ABC transporter" evidence="8">
    <location>
        <begin position="9"/>
        <end position="258"/>
    </location>
</feature>
<gene>
    <name evidence="9" type="ORF">U27_02442</name>
</gene>
<dbReference type="SUPFAM" id="SSF52540">
    <property type="entry name" value="P-loop containing nucleoside triphosphate hydrolases"/>
    <property type="match status" value="1"/>
</dbReference>
<protein>
    <submittedName>
        <fullName evidence="9">Oligopeptide ABC transporter ATP binding protein</fullName>
    </submittedName>
</protein>
<dbReference type="Pfam" id="PF00005">
    <property type="entry name" value="ABC_tran"/>
    <property type="match status" value="1"/>
</dbReference>
<dbReference type="FunFam" id="3.40.50.300:FF:000016">
    <property type="entry name" value="Oligopeptide ABC transporter ATP-binding component"/>
    <property type="match status" value="1"/>
</dbReference>
<comment type="subcellular location">
    <subcellularLocation>
        <location evidence="1">Cell membrane</location>
        <topology evidence="1">Peripheral membrane protein</topology>
    </subcellularLocation>
</comment>
<dbReference type="Pfam" id="PF08352">
    <property type="entry name" value="oligo_HPY"/>
    <property type="match status" value="1"/>
</dbReference>
<evidence type="ECO:0000259" key="8">
    <source>
        <dbReference type="PROSITE" id="PS50893"/>
    </source>
</evidence>
<dbReference type="GO" id="GO:0015833">
    <property type="term" value="P:peptide transport"/>
    <property type="evidence" value="ECO:0007669"/>
    <property type="project" value="InterPro"/>
</dbReference>
<dbReference type="InterPro" id="IPR027417">
    <property type="entry name" value="P-loop_NTPase"/>
</dbReference>
<dbReference type="AlphaFoldDB" id="A0A0S6W7F0"/>
<dbReference type="eggNOG" id="COG0444">
    <property type="taxonomic scope" value="Bacteria"/>
</dbReference>
<dbReference type="CDD" id="cd03257">
    <property type="entry name" value="ABC_NikE_OppD_transporters"/>
    <property type="match status" value="1"/>
</dbReference>
<dbReference type="Gene3D" id="3.40.50.300">
    <property type="entry name" value="P-loop containing nucleotide triphosphate hydrolases"/>
    <property type="match status" value="1"/>
</dbReference>
<dbReference type="InterPro" id="IPR013563">
    <property type="entry name" value="Oligopep_ABC_C"/>
</dbReference>
<accession>A0A0S6W7F0</accession>